<comment type="caution">
    <text evidence="13">The sequence shown here is derived from an EMBL/GenBank/DDBJ whole genome shotgun (WGS) entry which is preliminary data.</text>
</comment>
<evidence type="ECO:0000313" key="14">
    <source>
        <dbReference type="Proteomes" id="UP000319829"/>
    </source>
</evidence>
<keyword evidence="4" id="KW-0812">Transmembrane</keyword>
<dbReference type="Proteomes" id="UP000319829">
    <property type="component" value="Unassembled WGS sequence"/>
</dbReference>
<dbReference type="EMBL" id="VBOU01000074">
    <property type="protein sequence ID" value="TMQ54381.1"/>
    <property type="molecule type" value="Genomic_DNA"/>
</dbReference>
<organism evidence="13 14">
    <name type="scientific">Eiseniibacteriota bacterium</name>
    <dbReference type="NCBI Taxonomy" id="2212470"/>
    <lineage>
        <taxon>Bacteria</taxon>
        <taxon>Candidatus Eiseniibacteriota</taxon>
    </lineage>
</organism>
<dbReference type="PANTHER" id="PTHR47529:SF1">
    <property type="entry name" value="PERIPLASMIC CHAPERONE PPID"/>
    <property type="match status" value="1"/>
</dbReference>
<evidence type="ECO:0000256" key="7">
    <source>
        <dbReference type="ARBA" id="ARBA00023186"/>
    </source>
</evidence>
<dbReference type="InterPro" id="IPR046357">
    <property type="entry name" value="PPIase_dom_sf"/>
</dbReference>
<dbReference type="InterPro" id="IPR027304">
    <property type="entry name" value="Trigger_fact/SurA_dom_sf"/>
</dbReference>
<dbReference type="AlphaFoldDB" id="A0A538SSR5"/>
<name>A0A538SSR5_UNCEI</name>
<evidence type="ECO:0000256" key="9">
    <source>
        <dbReference type="ARBA" id="ARBA00040743"/>
    </source>
</evidence>
<dbReference type="PROSITE" id="PS50198">
    <property type="entry name" value="PPIC_PPIASE_2"/>
    <property type="match status" value="1"/>
</dbReference>
<evidence type="ECO:0000256" key="4">
    <source>
        <dbReference type="ARBA" id="ARBA00022692"/>
    </source>
</evidence>
<dbReference type="SUPFAM" id="SSF109998">
    <property type="entry name" value="Triger factor/SurA peptide-binding domain-like"/>
    <property type="match status" value="1"/>
</dbReference>
<dbReference type="GO" id="GO:0003755">
    <property type="term" value="F:peptidyl-prolyl cis-trans isomerase activity"/>
    <property type="evidence" value="ECO:0007669"/>
    <property type="project" value="UniProtKB-KW"/>
</dbReference>
<dbReference type="PROSITE" id="PS01096">
    <property type="entry name" value="PPIC_PPIASE_1"/>
    <property type="match status" value="1"/>
</dbReference>
<keyword evidence="6" id="KW-0472">Membrane</keyword>
<reference evidence="13 14" key="1">
    <citation type="journal article" date="2019" name="Nat. Microbiol.">
        <title>Mediterranean grassland soil C-N compound turnover is dependent on rainfall and depth, and is mediated by genomically divergent microorganisms.</title>
        <authorList>
            <person name="Diamond S."/>
            <person name="Andeer P.F."/>
            <person name="Li Z."/>
            <person name="Crits-Christoph A."/>
            <person name="Burstein D."/>
            <person name="Anantharaman K."/>
            <person name="Lane K.R."/>
            <person name="Thomas B.C."/>
            <person name="Pan C."/>
            <person name="Northen T.R."/>
            <person name="Banfield J.F."/>
        </authorList>
    </citation>
    <scope>NUCLEOTIDE SEQUENCE [LARGE SCALE GENOMIC DNA]</scope>
    <source>
        <strain evidence="13">WS_4</strain>
    </source>
</reference>
<dbReference type="Gene3D" id="3.10.50.40">
    <property type="match status" value="1"/>
</dbReference>
<dbReference type="PANTHER" id="PTHR47529">
    <property type="entry name" value="PEPTIDYL-PROLYL CIS-TRANS ISOMERASE D"/>
    <property type="match status" value="1"/>
</dbReference>
<evidence type="ECO:0000256" key="1">
    <source>
        <dbReference type="ARBA" id="ARBA00004382"/>
    </source>
</evidence>
<proteinExistence type="inferred from homology"/>
<keyword evidence="11" id="KW-0697">Rotamase</keyword>
<keyword evidence="7" id="KW-0143">Chaperone</keyword>
<gene>
    <name evidence="13" type="ORF">E6K74_06440</name>
</gene>
<evidence type="ECO:0000256" key="6">
    <source>
        <dbReference type="ARBA" id="ARBA00023136"/>
    </source>
</evidence>
<dbReference type="Gene3D" id="1.10.4030.10">
    <property type="entry name" value="Porin chaperone SurA, peptide-binding domain"/>
    <property type="match status" value="1"/>
</dbReference>
<comment type="similarity">
    <text evidence="8">Belongs to the PpiD chaperone family.</text>
</comment>
<evidence type="ECO:0000313" key="13">
    <source>
        <dbReference type="EMBL" id="TMQ54381.1"/>
    </source>
</evidence>
<evidence type="ECO:0000256" key="5">
    <source>
        <dbReference type="ARBA" id="ARBA00022989"/>
    </source>
</evidence>
<dbReference type="InterPro" id="IPR000297">
    <property type="entry name" value="PPIase_PpiC"/>
</dbReference>
<dbReference type="Pfam" id="PF00639">
    <property type="entry name" value="Rotamase"/>
    <property type="match status" value="1"/>
</dbReference>
<accession>A0A538SSR5</accession>
<dbReference type="InterPro" id="IPR023058">
    <property type="entry name" value="PPIase_PpiC_CS"/>
</dbReference>
<evidence type="ECO:0000256" key="2">
    <source>
        <dbReference type="ARBA" id="ARBA00022475"/>
    </source>
</evidence>
<feature type="domain" description="PpiC" evidence="12">
    <location>
        <begin position="579"/>
        <end position="681"/>
    </location>
</feature>
<evidence type="ECO:0000256" key="3">
    <source>
        <dbReference type="ARBA" id="ARBA00022519"/>
    </source>
</evidence>
<evidence type="ECO:0000259" key="12">
    <source>
        <dbReference type="PROSITE" id="PS50198"/>
    </source>
</evidence>
<evidence type="ECO:0000256" key="10">
    <source>
        <dbReference type="ARBA" id="ARBA00042775"/>
    </source>
</evidence>
<dbReference type="GO" id="GO:0005886">
    <property type="term" value="C:plasma membrane"/>
    <property type="evidence" value="ECO:0007669"/>
    <property type="project" value="UniProtKB-SubCell"/>
</dbReference>
<comment type="subcellular location">
    <subcellularLocation>
        <location evidence="1">Cell inner membrane</location>
        <topology evidence="1">Single-pass type II membrane protein</topology>
        <orientation evidence="1">Periplasmic side</orientation>
    </subcellularLocation>
</comment>
<keyword evidence="11" id="KW-0413">Isomerase</keyword>
<keyword evidence="2" id="KW-1003">Cell membrane</keyword>
<dbReference type="Pfam" id="PF13145">
    <property type="entry name" value="Rotamase_2"/>
    <property type="match status" value="2"/>
</dbReference>
<keyword evidence="5" id="KW-1133">Transmembrane helix</keyword>
<dbReference type="SUPFAM" id="SSF54534">
    <property type="entry name" value="FKBP-like"/>
    <property type="match status" value="1"/>
</dbReference>
<dbReference type="Pfam" id="PF13624">
    <property type="entry name" value="SurA_N_3"/>
    <property type="match status" value="1"/>
</dbReference>
<sequence length="948" mass="104990">MQPPQSATGGQEIMAVVDGIPITKVEWDRLADPYFAEIEARAGRKLTDDEKGLLRKNVLQELVRERLWVADAKRRGFTATEAELDARLQRNAYFKTNGKFDPVKFRGFKFSPASNYRELLDQIQNAVLLDKYVAWMKTRYAVPESELKKEFMKRTAQASIRFLWLTPDAVSLGLQATAEQIRAYYDAHPDEFRSTEEARITYVRVPVETTGLTSDTLRAIAHAKALGSARAVLASVKSGKPAETAAKEFGGVKDSGVFRIGEPIRGLGRSDALMGAIQAARPKQWLPEPIAVGPYYVVARVEEHRVPAPRPFRDVVPLVKRRADASLRDAELDSLGRLDYAARPDRYRVQRLQASIIARATDSFVDSRPVSDRDVAKTLERIRKSSGMPDTARAWSDSVVKSLPNLVRKEHQLDLAFKTMAEAAARLKRGDRADEVARRFDATLDQASIYEGQPPEQPRLVEGGLLDSLYKNSPGTVVGPRVLRDSVFVVRVTAVDAKFLPAYEAVRAIARSEVELTRRAETEKEARTYFESHRDRYESPQRWVFDYVVFQKPKPDSVPVPEDSIRTYYDRHPLEFTIPARAHARHIMVAYRPGDGPGARGNAQKKAQDLLKRVKAGEDFAAVAKEGSDDRGSAAKGGDLGEITRGEVVKEFGDALFALKPGQTSEVVETKFGFHIIRLETITPQRLRTLEECRAEIHGVLGESVSDSLARSQATAFSAAASHSGARFEDLAKPFGGASTSGPLARQEPVPGLGPLATMESDIGSLPEGGVSRPIPVQTGYLVARLTRSVAPHPAPFADVKEEVIRDAQTERRRVMADSVDTALARGLKAGKDLETLALPLGGLRASRLFSRHGPIPDLARDSLLAKDSTLYAEIFSSHPGRVLKRRPGSLGTLYAVVDSLIAASPQQYAEHRSELKQELFDQRSAAWTDRLRAHGKIQLYRKDLKLE</sequence>
<evidence type="ECO:0000256" key="11">
    <source>
        <dbReference type="PROSITE-ProRule" id="PRU00278"/>
    </source>
</evidence>
<keyword evidence="3" id="KW-0997">Cell inner membrane</keyword>
<protein>
    <recommendedName>
        <fullName evidence="9">Periplasmic chaperone PpiD</fullName>
    </recommendedName>
    <alternativeName>
        <fullName evidence="10">Periplasmic folding chaperone</fullName>
    </alternativeName>
</protein>
<evidence type="ECO:0000256" key="8">
    <source>
        <dbReference type="ARBA" id="ARBA00038408"/>
    </source>
</evidence>
<dbReference type="InterPro" id="IPR052029">
    <property type="entry name" value="PpiD_chaperone"/>
</dbReference>